<dbReference type="InterPro" id="IPR001387">
    <property type="entry name" value="Cro/C1-type_HTH"/>
</dbReference>
<evidence type="ECO:0000313" key="2">
    <source>
        <dbReference type="EMBL" id="ERS92877.1"/>
    </source>
</evidence>
<keyword evidence="3" id="KW-1185">Reference proteome</keyword>
<dbReference type="CDD" id="cd00093">
    <property type="entry name" value="HTH_XRE"/>
    <property type="match status" value="1"/>
</dbReference>
<dbReference type="SMART" id="SM00530">
    <property type="entry name" value="HTH_XRE"/>
    <property type="match status" value="1"/>
</dbReference>
<dbReference type="RefSeq" id="WP_023015903.1">
    <property type="nucleotide sequence ID" value="NZ_AXDY01000008.1"/>
</dbReference>
<proteinExistence type="predicted"/>
<comment type="caution">
    <text evidence="2">The sequence shown here is derived from an EMBL/GenBank/DDBJ whole genome shotgun (WGS) entry which is preliminary data.</text>
</comment>
<accession>A0ABN0PB68</accession>
<protein>
    <recommendedName>
        <fullName evidence="1">HTH cro/C1-type domain-containing protein</fullName>
    </recommendedName>
</protein>
<dbReference type="SUPFAM" id="SSF47413">
    <property type="entry name" value="lambda repressor-like DNA-binding domains"/>
    <property type="match status" value="1"/>
</dbReference>
<organism evidence="2 3">
    <name type="scientific">Staphylococcus simulans UMC-CNS-990</name>
    <dbReference type="NCBI Taxonomy" id="1405498"/>
    <lineage>
        <taxon>Bacteria</taxon>
        <taxon>Bacillati</taxon>
        <taxon>Bacillota</taxon>
        <taxon>Bacilli</taxon>
        <taxon>Bacillales</taxon>
        <taxon>Staphylococcaceae</taxon>
        <taxon>Staphylococcus</taxon>
    </lineage>
</organism>
<dbReference type="Pfam" id="PF13443">
    <property type="entry name" value="HTH_26"/>
    <property type="match status" value="1"/>
</dbReference>
<evidence type="ECO:0000313" key="3">
    <source>
        <dbReference type="Proteomes" id="UP000017131"/>
    </source>
</evidence>
<feature type="domain" description="HTH cro/C1-type" evidence="1">
    <location>
        <begin position="6"/>
        <end position="61"/>
    </location>
</feature>
<dbReference type="Gene3D" id="1.10.260.40">
    <property type="entry name" value="lambda repressor-like DNA-binding domains"/>
    <property type="match status" value="1"/>
</dbReference>
<dbReference type="PROSITE" id="PS50943">
    <property type="entry name" value="HTH_CROC1"/>
    <property type="match status" value="1"/>
</dbReference>
<reference evidence="2 3" key="1">
    <citation type="journal article" date="2013" name="Genome Announc.">
        <title>Draft Genome Sequence of Staphylococcus simulans UMC-CNS-990, Isolated from a Case of Chronic Bovine Mastitis.</title>
        <authorList>
            <person name="Calcutt M.J."/>
            <person name="Foecking M.F."/>
            <person name="Hsieh H.Y."/>
            <person name="Perry J."/>
            <person name="Stewart G.C."/>
            <person name="Middleton J.R."/>
        </authorList>
    </citation>
    <scope>NUCLEOTIDE SEQUENCE [LARGE SCALE GENOMIC DNA]</scope>
    <source>
        <strain evidence="2 3">UMC-CNS-990</strain>
    </source>
</reference>
<dbReference type="EMBL" id="AXDY01000008">
    <property type="protein sequence ID" value="ERS92877.1"/>
    <property type="molecule type" value="Genomic_DNA"/>
</dbReference>
<evidence type="ECO:0000259" key="1">
    <source>
        <dbReference type="PROSITE" id="PS50943"/>
    </source>
</evidence>
<dbReference type="InterPro" id="IPR010982">
    <property type="entry name" value="Lambda_DNA-bd_dom_sf"/>
</dbReference>
<dbReference type="Proteomes" id="UP000017131">
    <property type="component" value="Unassembled WGS sequence"/>
</dbReference>
<gene>
    <name evidence="2" type="ORF">SSIM_09640</name>
</gene>
<sequence>MIRNRLSELLSERGLKISRVAKEVEIARSSLTSMVQNDSEMVRYDAIDKLCTFLNVTPQDFFEHIPLNFEFTFDEEPEINIINREDIIMGLKEAIQINFFNFEMLVDVIDEKSEKHNFDLDITFKEIRQYSKSKDRFKFVFNIENEEELTTLKNYVNILTPGLKNVLFKRIQKHLSNYVSAIIKENVEDHEALFLPNDEKITLYGVISQTYSFLESDIFKEY</sequence>
<name>A0ABN0PB68_STASI</name>